<sequence length="264" mass="28033">MPADGYFLLTLALKVVVAAGFVIVATVIAERAGAFIGSLIVTLPVSTGPAYIFIALDHEASFVARAALTSVYNNVPTAFYTATFVIMAQRFGPWLSVAVGLLVWFMMTYLFSQTAWTLTPAIAANVVVVAAFFFLVRAFREAPMPRLPMRWSDLLLRAVLVGVLIAAVVTLSFTIGPEKTGILASFPATFTATMLILHRRVGGKATAAVMAHSLVGLLGFGLCMAVLNLAAVPIGPPLALCLAFLFSISWNAATLLLRRAGVPL</sequence>
<keyword evidence="1" id="KW-0472">Membrane</keyword>
<dbReference type="STRING" id="504832.OCA5_c03880"/>
<evidence type="ECO:0000256" key="1">
    <source>
        <dbReference type="SAM" id="Phobius"/>
    </source>
</evidence>
<dbReference type="OrthoDB" id="7275411at2"/>
<dbReference type="eggNOG" id="ENOG5032T0V">
    <property type="taxonomic scope" value="Bacteria"/>
</dbReference>
<organism evidence="2 3">
    <name type="scientific">Afipia carboxidovorans (strain ATCC 49405 / DSM 1227 / KCTC 32145 / OM5)</name>
    <name type="common">Oligotropha carboxidovorans</name>
    <dbReference type="NCBI Taxonomy" id="504832"/>
    <lineage>
        <taxon>Bacteria</taxon>
        <taxon>Pseudomonadati</taxon>
        <taxon>Pseudomonadota</taxon>
        <taxon>Alphaproteobacteria</taxon>
        <taxon>Hyphomicrobiales</taxon>
        <taxon>Nitrobacteraceae</taxon>
        <taxon>Afipia</taxon>
    </lineage>
</organism>
<feature type="transmembrane region" description="Helical" evidence="1">
    <location>
        <begin position="237"/>
        <end position="257"/>
    </location>
</feature>
<dbReference type="Proteomes" id="UP000007730">
    <property type="component" value="Chromosome"/>
</dbReference>
<evidence type="ECO:0000313" key="3">
    <source>
        <dbReference type="Proteomes" id="UP000007730"/>
    </source>
</evidence>
<feature type="transmembrane region" description="Helical" evidence="1">
    <location>
        <begin position="6"/>
        <end position="28"/>
    </location>
</feature>
<feature type="transmembrane region" description="Helical" evidence="1">
    <location>
        <begin position="94"/>
        <end position="112"/>
    </location>
</feature>
<gene>
    <name evidence="2" type="ordered locus">OCA5_c03880</name>
</gene>
<feature type="transmembrane region" description="Helical" evidence="1">
    <location>
        <begin position="154"/>
        <end position="175"/>
    </location>
</feature>
<dbReference type="KEGG" id="oca:OCAR_4123"/>
<dbReference type="AlphaFoldDB" id="B6JA31"/>
<dbReference type="RefSeq" id="WP_012561305.1">
    <property type="nucleotide sequence ID" value="NC_011386.1"/>
</dbReference>
<evidence type="ECO:0000313" key="2">
    <source>
        <dbReference type="EMBL" id="AEI05113.1"/>
    </source>
</evidence>
<name>B6JA31_AFIC5</name>
<feature type="transmembrane region" description="Helical" evidence="1">
    <location>
        <begin position="209"/>
        <end position="231"/>
    </location>
</feature>
<keyword evidence="1" id="KW-0812">Transmembrane</keyword>
<dbReference type="EMBL" id="CP002826">
    <property type="protein sequence ID" value="AEI05113.1"/>
    <property type="molecule type" value="Genomic_DNA"/>
</dbReference>
<feature type="transmembrane region" description="Helical" evidence="1">
    <location>
        <begin position="118"/>
        <end position="139"/>
    </location>
</feature>
<dbReference type="HOGENOM" id="CLU_082723_1_0_5"/>
<proteinExistence type="predicted"/>
<protein>
    <recommendedName>
        <fullName evidence="4">Transmembrane protein</fullName>
    </recommendedName>
</protein>
<accession>B6JA31</accession>
<feature type="transmembrane region" description="Helical" evidence="1">
    <location>
        <begin position="181"/>
        <end position="197"/>
    </location>
</feature>
<keyword evidence="1" id="KW-1133">Transmembrane helix</keyword>
<keyword evidence="3" id="KW-1185">Reference proteome</keyword>
<dbReference type="KEGG" id="ocg:OCA5_c03880"/>
<evidence type="ECO:0008006" key="4">
    <source>
        <dbReference type="Google" id="ProtNLM"/>
    </source>
</evidence>
<reference evidence="2 3" key="1">
    <citation type="journal article" date="2011" name="J. Bacteriol.">
        <title>Complete genome sequences of the chemolithoautotrophic Oligotropha carboxidovorans strains OM4 and OM5.</title>
        <authorList>
            <person name="Volland S."/>
            <person name="Rachinger M."/>
            <person name="Strittmatter A."/>
            <person name="Daniel R."/>
            <person name="Gottschalk G."/>
            <person name="Meyer O."/>
        </authorList>
    </citation>
    <scope>NUCLEOTIDE SEQUENCE [LARGE SCALE GENOMIC DNA]</scope>
    <source>
        <strain evidence="3">ATCC 49405 / DSM 1227 / KCTC 32145 / OM5</strain>
    </source>
</reference>
<feature type="transmembrane region" description="Helical" evidence="1">
    <location>
        <begin position="35"/>
        <end position="56"/>
    </location>
</feature>